<evidence type="ECO:0000313" key="2">
    <source>
        <dbReference type="Proteomes" id="UP000823928"/>
    </source>
</evidence>
<dbReference type="EMBL" id="DVIU01000135">
    <property type="protein sequence ID" value="HIS36327.1"/>
    <property type="molecule type" value="Genomic_DNA"/>
</dbReference>
<sequence>MIRSVSFGSLYSNFLQQNNNQQKQDLINKNYSEIYAHEQAHKSAGGALAGSIVIEKNADGIPVGGHVDIKMPTLNPDNPQKTIDEANIVIRSAMAPGDPSPQDYKVAAKAREIKAQAQSMLTTRGRKLNVMG</sequence>
<dbReference type="Pfam" id="PF12118">
    <property type="entry name" value="SprA-related"/>
    <property type="match status" value="1"/>
</dbReference>
<reference evidence="1" key="1">
    <citation type="submission" date="2020-10" db="EMBL/GenBank/DDBJ databases">
        <authorList>
            <person name="Gilroy R."/>
        </authorList>
    </citation>
    <scope>NUCLEOTIDE SEQUENCE</scope>
    <source>
        <strain evidence="1">6276</strain>
    </source>
</reference>
<dbReference type="InterPro" id="IPR021973">
    <property type="entry name" value="SprA-related"/>
</dbReference>
<comment type="caution">
    <text evidence="1">The sequence shown here is derived from an EMBL/GenBank/DDBJ whole genome shotgun (WGS) entry which is preliminary data.</text>
</comment>
<dbReference type="Proteomes" id="UP000823928">
    <property type="component" value="Unassembled WGS sequence"/>
</dbReference>
<evidence type="ECO:0008006" key="3">
    <source>
        <dbReference type="Google" id="ProtNLM"/>
    </source>
</evidence>
<evidence type="ECO:0000313" key="1">
    <source>
        <dbReference type="EMBL" id="HIS36327.1"/>
    </source>
</evidence>
<organism evidence="1 2">
    <name type="scientific">Candidatus Scatousia excrementigallinarum</name>
    <dbReference type="NCBI Taxonomy" id="2840935"/>
    <lineage>
        <taxon>Bacteria</taxon>
        <taxon>Candidatus Scatousia</taxon>
    </lineage>
</organism>
<dbReference type="AlphaFoldDB" id="A0A9D1EZI0"/>
<gene>
    <name evidence="1" type="ORF">IAC10_06830</name>
</gene>
<accession>A0A9D1EZI0</accession>
<reference evidence="1" key="2">
    <citation type="journal article" date="2021" name="PeerJ">
        <title>Extensive microbial diversity within the chicken gut microbiome revealed by metagenomics and culture.</title>
        <authorList>
            <person name="Gilroy R."/>
            <person name="Ravi A."/>
            <person name="Getino M."/>
            <person name="Pursley I."/>
            <person name="Horton D.L."/>
            <person name="Alikhan N.F."/>
            <person name="Baker D."/>
            <person name="Gharbi K."/>
            <person name="Hall N."/>
            <person name="Watson M."/>
            <person name="Adriaenssens E.M."/>
            <person name="Foster-Nyarko E."/>
            <person name="Jarju S."/>
            <person name="Secka A."/>
            <person name="Antonio M."/>
            <person name="Oren A."/>
            <person name="Chaudhuri R.R."/>
            <person name="La Ragione R."/>
            <person name="Hildebrand F."/>
            <person name="Pallen M.J."/>
        </authorList>
    </citation>
    <scope>NUCLEOTIDE SEQUENCE</scope>
    <source>
        <strain evidence="1">6276</strain>
    </source>
</reference>
<protein>
    <recommendedName>
        <fullName evidence="3">SprA-related family protein</fullName>
    </recommendedName>
</protein>
<name>A0A9D1EZI0_9BACT</name>
<proteinExistence type="predicted"/>